<gene>
    <name evidence="2" type="ORF">Pmar_PMAR028270</name>
</gene>
<name>C5LN22_PERM5</name>
<dbReference type="InterPro" id="IPR050960">
    <property type="entry name" value="AB_hydrolase_4_sf"/>
</dbReference>
<organism evidence="3">
    <name type="scientific">Perkinsus marinus (strain ATCC 50983 / TXsc)</name>
    <dbReference type="NCBI Taxonomy" id="423536"/>
    <lineage>
        <taxon>Eukaryota</taxon>
        <taxon>Sar</taxon>
        <taxon>Alveolata</taxon>
        <taxon>Perkinsozoa</taxon>
        <taxon>Perkinsea</taxon>
        <taxon>Perkinsida</taxon>
        <taxon>Perkinsidae</taxon>
        <taxon>Perkinsus</taxon>
    </lineage>
</organism>
<accession>C5LN22</accession>
<dbReference type="RefSeq" id="XP_002769103.1">
    <property type="nucleotide sequence ID" value="XM_002769057.1"/>
</dbReference>
<dbReference type="SUPFAM" id="SSF53474">
    <property type="entry name" value="alpha/beta-Hydrolases"/>
    <property type="match status" value="1"/>
</dbReference>
<sequence>MLTSYINNGNSVSTVVSRDTSDEEAINGVSCLCDRGYVMDESRGLAGTPFTGGPKDTFCPSWSLGGVVAANVVAKCGSTLKDVLAGCIVVSGGLRIWEIFDTFEVKQRVHGPMVNRTGFSPSDPKWYDRPTDLYELDTLIPAAVHGYDDVIDYYHDMSACSEKYSNGGANIAIPTLLIHSRDDPIIHVEAGAVLPPTASKYLFSLITDNGGHVGWPQGWLPWKTGFKWVSETAIQFAETVALNWDLLDDAH</sequence>
<dbReference type="AlphaFoldDB" id="C5LN22"/>
<evidence type="ECO:0000256" key="1">
    <source>
        <dbReference type="ARBA" id="ARBA00010884"/>
    </source>
</evidence>
<proteinExistence type="inferred from homology"/>
<comment type="similarity">
    <text evidence="1">Belongs to the AB hydrolase superfamily. AB hydrolase 4 family.</text>
</comment>
<dbReference type="InterPro" id="IPR029058">
    <property type="entry name" value="AB_hydrolase_fold"/>
</dbReference>
<dbReference type="EMBL" id="GG683700">
    <property type="protein sequence ID" value="EER01821.1"/>
    <property type="molecule type" value="Genomic_DNA"/>
</dbReference>
<evidence type="ECO:0000313" key="3">
    <source>
        <dbReference type="Proteomes" id="UP000007800"/>
    </source>
</evidence>
<dbReference type="Gene3D" id="3.40.50.1820">
    <property type="entry name" value="alpha/beta hydrolase"/>
    <property type="match status" value="1"/>
</dbReference>
<dbReference type="GeneID" id="9040430"/>
<dbReference type="OrthoDB" id="247542at2759"/>
<dbReference type="PANTHER" id="PTHR10794:SF63">
    <property type="entry name" value="ALPHA_BETA HYDROLASE 1, ISOFORM A"/>
    <property type="match status" value="1"/>
</dbReference>
<dbReference type="GO" id="GO:0034338">
    <property type="term" value="F:short-chain carboxylesterase activity"/>
    <property type="evidence" value="ECO:0007669"/>
    <property type="project" value="TreeGrafter"/>
</dbReference>
<keyword evidence="3" id="KW-1185">Reference proteome</keyword>
<dbReference type="GO" id="GO:0047372">
    <property type="term" value="F:monoacylglycerol lipase activity"/>
    <property type="evidence" value="ECO:0007669"/>
    <property type="project" value="TreeGrafter"/>
</dbReference>
<dbReference type="InParanoid" id="C5LN22"/>
<protein>
    <submittedName>
        <fullName evidence="2">Uncharacterized protein</fullName>
    </submittedName>
</protein>
<reference evidence="2 3" key="1">
    <citation type="submission" date="2008-07" db="EMBL/GenBank/DDBJ databases">
        <authorList>
            <person name="El-Sayed N."/>
            <person name="Caler E."/>
            <person name="Inman J."/>
            <person name="Amedeo P."/>
            <person name="Hass B."/>
            <person name="Wortman J."/>
        </authorList>
    </citation>
    <scope>NUCLEOTIDE SEQUENCE [LARGE SCALE GENOMIC DNA]</scope>
    <source>
        <strain evidence="3">ATCC 50983 / TXsc</strain>
    </source>
</reference>
<dbReference type="PANTHER" id="PTHR10794">
    <property type="entry name" value="ABHYDROLASE DOMAIN-CONTAINING PROTEIN"/>
    <property type="match status" value="1"/>
</dbReference>
<dbReference type="Proteomes" id="UP000007800">
    <property type="component" value="Unassembled WGS sequence"/>
</dbReference>
<evidence type="ECO:0000313" key="2">
    <source>
        <dbReference type="EMBL" id="EER01821.1"/>
    </source>
</evidence>